<gene>
    <name evidence="1" type="ORF">LCGC14_1885880</name>
</gene>
<proteinExistence type="predicted"/>
<dbReference type="EMBL" id="LAZR01019498">
    <property type="protein sequence ID" value="KKL92322.1"/>
    <property type="molecule type" value="Genomic_DNA"/>
</dbReference>
<evidence type="ECO:0000313" key="1">
    <source>
        <dbReference type="EMBL" id="KKL92322.1"/>
    </source>
</evidence>
<comment type="caution">
    <text evidence="1">The sequence shown here is derived from an EMBL/GenBank/DDBJ whole genome shotgun (WGS) entry which is preliminary data.</text>
</comment>
<protein>
    <submittedName>
        <fullName evidence="1">Uncharacterized protein</fullName>
    </submittedName>
</protein>
<accession>A0A0F9IZ98</accession>
<name>A0A0F9IZ98_9ZZZZ</name>
<organism evidence="1">
    <name type="scientific">marine sediment metagenome</name>
    <dbReference type="NCBI Taxonomy" id="412755"/>
    <lineage>
        <taxon>unclassified sequences</taxon>
        <taxon>metagenomes</taxon>
        <taxon>ecological metagenomes</taxon>
    </lineage>
</organism>
<reference evidence="1" key="1">
    <citation type="journal article" date="2015" name="Nature">
        <title>Complex archaea that bridge the gap between prokaryotes and eukaryotes.</title>
        <authorList>
            <person name="Spang A."/>
            <person name="Saw J.H."/>
            <person name="Jorgensen S.L."/>
            <person name="Zaremba-Niedzwiedzka K."/>
            <person name="Martijn J."/>
            <person name="Lind A.E."/>
            <person name="van Eijk R."/>
            <person name="Schleper C."/>
            <person name="Guy L."/>
            <person name="Ettema T.J."/>
        </authorList>
    </citation>
    <scope>NUCLEOTIDE SEQUENCE</scope>
</reference>
<dbReference type="AlphaFoldDB" id="A0A0F9IZ98"/>
<sequence>MKKCYIYVGQDNPPDYCPENFINRDDLVTLLGGRIENAFYSFGEKTIMNCPRCKVLTEATHFHDTEHELKGIHCRFSPLDGSERYMSVWSVDILCARQREKSRDCGSFWIRHERSS</sequence>